<evidence type="ECO:0000313" key="2">
    <source>
        <dbReference type="EMBL" id="KAF2109016.1"/>
    </source>
</evidence>
<dbReference type="Proteomes" id="UP000799770">
    <property type="component" value="Unassembled WGS sequence"/>
</dbReference>
<dbReference type="Gene3D" id="3.30.40.10">
    <property type="entry name" value="Zinc/RING finger domain, C3HC4 (zinc finger)"/>
    <property type="match status" value="1"/>
</dbReference>
<dbReference type="EMBL" id="ML977344">
    <property type="protein sequence ID" value="KAF2109016.1"/>
    <property type="molecule type" value="Genomic_DNA"/>
</dbReference>
<evidence type="ECO:0000313" key="3">
    <source>
        <dbReference type="Proteomes" id="UP000799770"/>
    </source>
</evidence>
<reference evidence="2" key="1">
    <citation type="journal article" date="2020" name="Stud. Mycol.">
        <title>101 Dothideomycetes genomes: a test case for predicting lifestyles and emergence of pathogens.</title>
        <authorList>
            <person name="Haridas S."/>
            <person name="Albert R."/>
            <person name="Binder M."/>
            <person name="Bloem J."/>
            <person name="Labutti K."/>
            <person name="Salamov A."/>
            <person name="Andreopoulos B."/>
            <person name="Baker S."/>
            <person name="Barry K."/>
            <person name="Bills G."/>
            <person name="Bluhm B."/>
            <person name="Cannon C."/>
            <person name="Castanera R."/>
            <person name="Culley D."/>
            <person name="Daum C."/>
            <person name="Ezra D."/>
            <person name="Gonzalez J."/>
            <person name="Henrissat B."/>
            <person name="Kuo A."/>
            <person name="Liang C."/>
            <person name="Lipzen A."/>
            <person name="Lutzoni F."/>
            <person name="Magnuson J."/>
            <person name="Mondo S."/>
            <person name="Nolan M."/>
            <person name="Ohm R."/>
            <person name="Pangilinan J."/>
            <person name="Park H.-J."/>
            <person name="Ramirez L."/>
            <person name="Alfaro M."/>
            <person name="Sun H."/>
            <person name="Tritt A."/>
            <person name="Yoshinaga Y."/>
            <person name="Zwiers L.-H."/>
            <person name="Turgeon B."/>
            <person name="Goodwin S."/>
            <person name="Spatafora J."/>
            <person name="Crous P."/>
            <person name="Grigoriev I."/>
        </authorList>
    </citation>
    <scope>NUCLEOTIDE SEQUENCE</scope>
    <source>
        <strain evidence="2">CBS 627.86</strain>
    </source>
</reference>
<evidence type="ECO:0000256" key="1">
    <source>
        <dbReference type="SAM" id="MobiDB-lite"/>
    </source>
</evidence>
<name>A0A6A5YPF5_9PLEO</name>
<protein>
    <submittedName>
        <fullName evidence="2">Uncharacterized protein</fullName>
    </submittedName>
</protein>
<dbReference type="AlphaFoldDB" id="A0A6A5YPF5"/>
<dbReference type="InterPro" id="IPR013083">
    <property type="entry name" value="Znf_RING/FYVE/PHD"/>
</dbReference>
<gene>
    <name evidence="2" type="ORF">BDV96DRAFT_670061</name>
</gene>
<proteinExistence type="predicted"/>
<dbReference type="OrthoDB" id="3946702at2759"/>
<feature type="region of interest" description="Disordered" evidence="1">
    <location>
        <begin position="55"/>
        <end position="81"/>
    </location>
</feature>
<feature type="compositionally biased region" description="Polar residues" evidence="1">
    <location>
        <begin position="467"/>
        <end position="480"/>
    </location>
</feature>
<sequence>MSSSSSSSLSSLSSSELSDLLDLAEEESQHLPTYSDFLDNLQYVDTHSLEPGDICPICQEPYPRTENPNQSQTGSRKRPRLSEDLDEDFVLLDALPFSQRPVIPHFDLPVRLPCKFGHIVGDACIRQWLKPSTHNGSDSDSDDGANTCPLDREELFSTSSKPSVMDARRRFNEGRAEIENIPLRPLIQGGVIDWEDEDADVAINARYMTSRLAELMCRVALRLEGPRQLPEHEALYRTPVTLRKFMRLGQEVKSFQKALLKFSEDVPLDRDGCYPAYLRFLLQDEVAHMYCLLHRMARYKQGKTLCIRNVYMLFLTRLGEYFEAVLPSGLDLKNGFVDLEDHDHGNGWPNTLTKLHGRANGDCEHRLLIFANNFVAAWVSQAYLMTKLRDETGTMDEVYEFEDERYYCLRWEMVARGYEDIDGKGNLGLYREVVSNSVTGDTGVEEDTQMTEIEVLGVESDQEEDSQMTGTEWETDGSNTEVEDLVANDHLAQQGYR</sequence>
<organism evidence="2 3">
    <name type="scientific">Lophiotrema nucula</name>
    <dbReference type="NCBI Taxonomy" id="690887"/>
    <lineage>
        <taxon>Eukaryota</taxon>
        <taxon>Fungi</taxon>
        <taxon>Dikarya</taxon>
        <taxon>Ascomycota</taxon>
        <taxon>Pezizomycotina</taxon>
        <taxon>Dothideomycetes</taxon>
        <taxon>Pleosporomycetidae</taxon>
        <taxon>Pleosporales</taxon>
        <taxon>Lophiotremataceae</taxon>
        <taxon>Lophiotrema</taxon>
    </lineage>
</organism>
<accession>A0A6A5YPF5</accession>
<keyword evidence="3" id="KW-1185">Reference proteome</keyword>
<feature type="region of interest" description="Disordered" evidence="1">
    <location>
        <begin position="459"/>
        <end position="497"/>
    </location>
</feature>